<evidence type="ECO:0000313" key="2">
    <source>
        <dbReference type="EMBL" id="VDL68202.1"/>
    </source>
</evidence>
<reference evidence="4" key="1">
    <citation type="submission" date="2017-02" db="UniProtKB">
        <authorList>
            <consortium name="WormBaseParasite"/>
        </authorList>
    </citation>
    <scope>IDENTIFICATION</scope>
</reference>
<evidence type="ECO:0000313" key="3">
    <source>
        <dbReference type="Proteomes" id="UP000271162"/>
    </source>
</evidence>
<dbReference type="WBParaSite" id="NBR_0000461501-mRNA-1">
    <property type="protein sequence ID" value="NBR_0000461501-mRNA-1"/>
    <property type="gene ID" value="NBR_0000461501"/>
</dbReference>
<keyword evidence="3" id="KW-1185">Reference proteome</keyword>
<feature type="compositionally biased region" description="Basic and acidic residues" evidence="1">
    <location>
        <begin position="27"/>
        <end position="37"/>
    </location>
</feature>
<reference evidence="2 3" key="2">
    <citation type="submission" date="2018-11" db="EMBL/GenBank/DDBJ databases">
        <authorList>
            <consortium name="Pathogen Informatics"/>
        </authorList>
    </citation>
    <scope>NUCLEOTIDE SEQUENCE [LARGE SCALE GENOMIC DNA]</scope>
</reference>
<organism evidence="4">
    <name type="scientific">Nippostrongylus brasiliensis</name>
    <name type="common">Rat hookworm</name>
    <dbReference type="NCBI Taxonomy" id="27835"/>
    <lineage>
        <taxon>Eukaryota</taxon>
        <taxon>Metazoa</taxon>
        <taxon>Ecdysozoa</taxon>
        <taxon>Nematoda</taxon>
        <taxon>Chromadorea</taxon>
        <taxon>Rhabditida</taxon>
        <taxon>Rhabditina</taxon>
        <taxon>Rhabditomorpha</taxon>
        <taxon>Strongyloidea</taxon>
        <taxon>Heligmosomidae</taxon>
        <taxon>Nippostrongylus</taxon>
    </lineage>
</organism>
<dbReference type="Proteomes" id="UP000271162">
    <property type="component" value="Unassembled WGS sequence"/>
</dbReference>
<name>A0A0N4XQ13_NIPBR</name>
<evidence type="ECO:0000313" key="4">
    <source>
        <dbReference type="WBParaSite" id="NBR_0000461501-mRNA-1"/>
    </source>
</evidence>
<proteinExistence type="predicted"/>
<feature type="region of interest" description="Disordered" evidence="1">
    <location>
        <begin position="1"/>
        <end position="37"/>
    </location>
</feature>
<evidence type="ECO:0000256" key="1">
    <source>
        <dbReference type="SAM" id="MobiDB-lite"/>
    </source>
</evidence>
<dbReference type="EMBL" id="UYSL01009019">
    <property type="protein sequence ID" value="VDL68202.1"/>
    <property type="molecule type" value="Genomic_DNA"/>
</dbReference>
<dbReference type="AlphaFoldDB" id="A0A0N4XQ13"/>
<gene>
    <name evidence="2" type="ORF">NBR_LOCUS4613</name>
</gene>
<protein>
    <submittedName>
        <fullName evidence="2 4">Uncharacterized protein</fullName>
    </submittedName>
</protein>
<accession>A0A0N4XQ13</accession>
<sequence>MTAASTPGVGSLLLSSWTSPHRRWRHGEKETFEGAAK</sequence>